<organism evidence="2 3">
    <name type="scientific">Cercophora samala</name>
    <dbReference type="NCBI Taxonomy" id="330535"/>
    <lineage>
        <taxon>Eukaryota</taxon>
        <taxon>Fungi</taxon>
        <taxon>Dikarya</taxon>
        <taxon>Ascomycota</taxon>
        <taxon>Pezizomycotina</taxon>
        <taxon>Sordariomycetes</taxon>
        <taxon>Sordariomycetidae</taxon>
        <taxon>Sordariales</taxon>
        <taxon>Lasiosphaeriaceae</taxon>
        <taxon>Cercophora</taxon>
    </lineage>
</organism>
<evidence type="ECO:0000256" key="1">
    <source>
        <dbReference type="SAM" id="MobiDB-lite"/>
    </source>
</evidence>
<name>A0AA40DBG2_9PEZI</name>
<evidence type="ECO:0000313" key="3">
    <source>
        <dbReference type="Proteomes" id="UP001174997"/>
    </source>
</evidence>
<dbReference type="Proteomes" id="UP001174997">
    <property type="component" value="Unassembled WGS sequence"/>
</dbReference>
<evidence type="ECO:0000313" key="2">
    <source>
        <dbReference type="EMBL" id="KAK0670353.1"/>
    </source>
</evidence>
<accession>A0AA40DBG2</accession>
<feature type="region of interest" description="Disordered" evidence="1">
    <location>
        <begin position="95"/>
        <end position="125"/>
    </location>
</feature>
<comment type="caution">
    <text evidence="2">The sequence shown here is derived from an EMBL/GenBank/DDBJ whole genome shotgun (WGS) entry which is preliminary data.</text>
</comment>
<feature type="compositionally biased region" description="Polar residues" evidence="1">
    <location>
        <begin position="95"/>
        <end position="105"/>
    </location>
</feature>
<feature type="compositionally biased region" description="Gly residues" evidence="1">
    <location>
        <begin position="13"/>
        <end position="23"/>
    </location>
</feature>
<gene>
    <name evidence="2" type="ORF">QBC41DRAFT_94695</name>
</gene>
<sequence length="373" mass="41529">MGHGQRVLAEGYFAGGTPTGGTHGQPLAQDPPFQSPFKINEAIMRGYKPTSLPISPEPSQTLTPRPSQEICSKGFLIHTGNPSPTTNGAQQRIIRNSSSHPNSGCQGRRPLSRPERPTIPPHPMVRFRPPVLFPPRRSNDVQNRMLLAKIIVCRIVECCGRHSNDRREYPGSSTRHRCWSRACLAQPVLFALLSEDWLRITASCHIPSAACPSPLRFGQAVAHVPFVGFAHMPKSRLRVLHTCVARCSQLLALGLCIRWCLDMTAMVFQGRRMFDNVFFSTWVCAFVIFFEGRGRVSGSRLNTLSDWRRGRLEMAHGLASYLLVHLTTHSHTGRLYNLIIASGSAGSGKGQHAATTIEAFNFFELLQHFFVLR</sequence>
<reference evidence="2" key="1">
    <citation type="submission" date="2023-06" db="EMBL/GenBank/DDBJ databases">
        <title>Genome-scale phylogeny and comparative genomics of the fungal order Sordariales.</title>
        <authorList>
            <consortium name="Lawrence Berkeley National Laboratory"/>
            <person name="Hensen N."/>
            <person name="Bonometti L."/>
            <person name="Westerberg I."/>
            <person name="Brannstrom I.O."/>
            <person name="Guillou S."/>
            <person name="Cros-Aarteil S."/>
            <person name="Calhoun S."/>
            <person name="Haridas S."/>
            <person name="Kuo A."/>
            <person name="Mondo S."/>
            <person name="Pangilinan J."/>
            <person name="Riley R."/>
            <person name="Labutti K."/>
            <person name="Andreopoulos B."/>
            <person name="Lipzen A."/>
            <person name="Chen C."/>
            <person name="Yanf M."/>
            <person name="Daum C."/>
            <person name="Ng V."/>
            <person name="Clum A."/>
            <person name="Steindorff A."/>
            <person name="Ohm R."/>
            <person name="Martin F."/>
            <person name="Silar P."/>
            <person name="Natvig D."/>
            <person name="Lalanne C."/>
            <person name="Gautier V."/>
            <person name="Ament-Velasquez S.L."/>
            <person name="Kruys A."/>
            <person name="Hutchinson M.I."/>
            <person name="Powell A.J."/>
            <person name="Barry K."/>
            <person name="Miller A.N."/>
            <person name="Grigoriev I.V."/>
            <person name="Debuchy R."/>
            <person name="Gladieux P."/>
            <person name="Thoren M.H."/>
            <person name="Johannesson H."/>
        </authorList>
    </citation>
    <scope>NUCLEOTIDE SEQUENCE</scope>
    <source>
        <strain evidence="2">CBS 307.81</strain>
    </source>
</reference>
<protein>
    <submittedName>
        <fullName evidence="2">Uncharacterized protein</fullName>
    </submittedName>
</protein>
<dbReference type="EMBL" id="JAULSY010000032">
    <property type="protein sequence ID" value="KAK0670353.1"/>
    <property type="molecule type" value="Genomic_DNA"/>
</dbReference>
<proteinExistence type="predicted"/>
<keyword evidence="3" id="KW-1185">Reference proteome</keyword>
<dbReference type="AlphaFoldDB" id="A0AA40DBG2"/>
<feature type="region of interest" description="Disordered" evidence="1">
    <location>
        <begin position="11"/>
        <end position="30"/>
    </location>
</feature>